<organism evidence="1">
    <name type="scientific">Zea mays</name>
    <name type="common">Maize</name>
    <dbReference type="NCBI Taxonomy" id="4577"/>
    <lineage>
        <taxon>Eukaryota</taxon>
        <taxon>Viridiplantae</taxon>
        <taxon>Streptophyta</taxon>
        <taxon>Embryophyta</taxon>
        <taxon>Tracheophyta</taxon>
        <taxon>Spermatophyta</taxon>
        <taxon>Magnoliopsida</taxon>
        <taxon>Liliopsida</taxon>
        <taxon>Poales</taxon>
        <taxon>Poaceae</taxon>
        <taxon>PACMAD clade</taxon>
        <taxon>Panicoideae</taxon>
        <taxon>Andropogonodae</taxon>
        <taxon>Andropogoneae</taxon>
        <taxon>Tripsacinae</taxon>
        <taxon>Zea</taxon>
    </lineage>
</organism>
<dbReference type="AlphaFoldDB" id="C4J8B8"/>
<accession>C4J8B8</accession>
<proteinExistence type="evidence at transcript level"/>
<name>C4J8B8_MAIZE</name>
<sequence length="44" mass="4728">MTDNVGGCCSTPSTPWGGPYLCSGCRKKKDAMEGKRSNRSTTCR</sequence>
<dbReference type="EMBL" id="BT087065">
    <property type="protein sequence ID" value="ACR37418.1"/>
    <property type="molecule type" value="mRNA"/>
</dbReference>
<reference evidence="1" key="1">
    <citation type="journal article" date="2009" name="PLoS Genet.">
        <title>Sequencing, mapping, and analysis of 27,455 maize full-length cDNAs.</title>
        <authorList>
            <person name="Soderlund C."/>
            <person name="Descour A."/>
            <person name="Kudrna D."/>
            <person name="Bomhoff M."/>
            <person name="Boyd L."/>
            <person name="Currie J."/>
            <person name="Angelova A."/>
            <person name="Collura K."/>
            <person name="Wissotski M."/>
            <person name="Ashley E."/>
            <person name="Morrow D."/>
            <person name="Fernandes J."/>
            <person name="Walbot V."/>
            <person name="Yu Y."/>
        </authorList>
    </citation>
    <scope>NUCLEOTIDE SEQUENCE</scope>
    <source>
        <strain evidence="1">B73</strain>
    </source>
</reference>
<protein>
    <submittedName>
        <fullName evidence="1">Uncharacterized protein</fullName>
    </submittedName>
</protein>
<evidence type="ECO:0000313" key="1">
    <source>
        <dbReference type="EMBL" id="ACR37418.1"/>
    </source>
</evidence>